<dbReference type="AlphaFoldDB" id="A0A6M9PTR8"/>
<comment type="cofactor">
    <cofactor evidence="10">
        <name>thiamine diphosphate</name>
        <dbReference type="ChEBI" id="CHEBI:58937"/>
    </cofactor>
    <text evidence="10">Binds 1 thiamine pyrophosphate per subunit.</text>
</comment>
<protein>
    <recommendedName>
        <fullName evidence="10">1-deoxy-D-xylulose-5-phosphate synthase</fullName>
        <ecNumber evidence="10">2.2.1.7</ecNumber>
    </recommendedName>
    <alternativeName>
        <fullName evidence="10">1-deoxyxylulose-5-phosphate synthase</fullName>
        <shortName evidence="10">DXP synthase</shortName>
        <shortName evidence="10">DXPS</shortName>
    </alternativeName>
</protein>
<feature type="binding site" evidence="10">
    <location>
        <begin position="115"/>
        <end position="117"/>
    </location>
    <ligand>
        <name>thiamine diphosphate</name>
        <dbReference type="ChEBI" id="CHEBI:58937"/>
    </ligand>
</feature>
<feature type="binding site" evidence="10">
    <location>
        <position position="176"/>
    </location>
    <ligand>
        <name>Mg(2+)</name>
        <dbReference type="ChEBI" id="CHEBI:18420"/>
    </ligand>
</feature>
<comment type="pathway">
    <text evidence="1 10">Metabolic intermediate biosynthesis; 1-deoxy-D-xylulose 5-phosphate biosynthesis; 1-deoxy-D-xylulose 5-phosphate from D-glyceraldehyde 3-phosphate and pyruvate: step 1/1.</text>
</comment>
<feature type="domain" description="Transketolase-like pyrimidine-binding" evidence="11">
    <location>
        <begin position="316"/>
        <end position="480"/>
    </location>
</feature>
<dbReference type="Pfam" id="PF02779">
    <property type="entry name" value="Transket_pyr"/>
    <property type="match status" value="1"/>
</dbReference>
<feature type="binding site" evidence="10">
    <location>
        <position position="286"/>
    </location>
    <ligand>
        <name>thiamine diphosphate</name>
        <dbReference type="ChEBI" id="CHEBI:58937"/>
    </ligand>
</feature>
<dbReference type="Proteomes" id="UP000500806">
    <property type="component" value="Chromosome"/>
</dbReference>
<dbReference type="HAMAP" id="MF_00315">
    <property type="entry name" value="DXP_synth"/>
    <property type="match status" value="1"/>
</dbReference>
<evidence type="ECO:0000256" key="4">
    <source>
        <dbReference type="ARBA" id="ARBA00022679"/>
    </source>
</evidence>
<dbReference type="NCBIfam" id="TIGR00204">
    <property type="entry name" value="dxs"/>
    <property type="match status" value="1"/>
</dbReference>
<dbReference type="Gene3D" id="3.40.50.920">
    <property type="match status" value="1"/>
</dbReference>
<dbReference type="Pfam" id="PF13292">
    <property type="entry name" value="DXP_synthase_N"/>
    <property type="match status" value="1"/>
</dbReference>
<organism evidence="12 13">
    <name type="scientific">Polynucleobacter antarcticus</name>
    <dbReference type="NCBI Taxonomy" id="1743162"/>
    <lineage>
        <taxon>Bacteria</taxon>
        <taxon>Pseudomonadati</taxon>
        <taxon>Pseudomonadota</taxon>
        <taxon>Betaproteobacteria</taxon>
        <taxon>Burkholderiales</taxon>
        <taxon>Burkholderiaceae</taxon>
        <taxon>Polynucleobacter</taxon>
    </lineage>
</organism>
<evidence type="ECO:0000256" key="2">
    <source>
        <dbReference type="ARBA" id="ARBA00011081"/>
    </source>
</evidence>
<dbReference type="SUPFAM" id="SSF52922">
    <property type="entry name" value="TK C-terminal domain-like"/>
    <property type="match status" value="1"/>
</dbReference>
<keyword evidence="6 10" id="KW-0460">Magnesium</keyword>
<evidence type="ECO:0000313" key="12">
    <source>
        <dbReference type="EMBL" id="QKM62185.1"/>
    </source>
</evidence>
<evidence type="ECO:0000313" key="13">
    <source>
        <dbReference type="Proteomes" id="UP000500806"/>
    </source>
</evidence>
<keyword evidence="13" id="KW-1185">Reference proteome</keyword>
<dbReference type="Pfam" id="PF02780">
    <property type="entry name" value="Transketolase_C"/>
    <property type="match status" value="1"/>
</dbReference>
<feature type="binding site" evidence="10">
    <location>
        <position position="146"/>
    </location>
    <ligand>
        <name>Mg(2+)</name>
        <dbReference type="ChEBI" id="CHEBI:18420"/>
    </ligand>
</feature>
<dbReference type="SMART" id="SM00861">
    <property type="entry name" value="Transket_pyr"/>
    <property type="match status" value="1"/>
</dbReference>
<evidence type="ECO:0000256" key="7">
    <source>
        <dbReference type="ARBA" id="ARBA00022977"/>
    </source>
</evidence>
<keyword evidence="9 10" id="KW-0414">Isoprene biosynthesis</keyword>
<dbReference type="GO" id="GO:0019288">
    <property type="term" value="P:isopentenyl diphosphate biosynthetic process, methylerythritol 4-phosphate pathway"/>
    <property type="evidence" value="ECO:0007669"/>
    <property type="project" value="TreeGrafter"/>
</dbReference>
<evidence type="ECO:0000259" key="11">
    <source>
        <dbReference type="SMART" id="SM00861"/>
    </source>
</evidence>
<comment type="subunit">
    <text evidence="3 10">Homodimer.</text>
</comment>
<comment type="similarity">
    <text evidence="2 10">Belongs to the transketolase family. DXPS subfamily.</text>
</comment>
<dbReference type="NCBIfam" id="NF003933">
    <property type="entry name" value="PRK05444.2-2"/>
    <property type="match status" value="1"/>
</dbReference>
<keyword evidence="5 10" id="KW-0479">Metal-binding</keyword>
<accession>A0A6M9PTR8</accession>
<comment type="function">
    <text evidence="10">Catalyzes the acyloin condensation reaction between C atoms 2 and 3 of pyruvate and glyceraldehyde 3-phosphate to yield 1-deoxy-D-xylulose-5-phosphate (DXP).</text>
</comment>
<feature type="binding site" evidence="10">
    <location>
        <position position="74"/>
    </location>
    <ligand>
        <name>thiamine diphosphate</name>
        <dbReference type="ChEBI" id="CHEBI:58937"/>
    </ligand>
</feature>
<comment type="cofactor">
    <cofactor evidence="10">
        <name>Mg(2+)</name>
        <dbReference type="ChEBI" id="CHEBI:18420"/>
    </cofactor>
    <text evidence="10">Binds 1 Mg(2+) ion per subunit.</text>
</comment>
<comment type="catalytic activity">
    <reaction evidence="10">
        <text>D-glyceraldehyde 3-phosphate + pyruvate + H(+) = 1-deoxy-D-xylulose 5-phosphate + CO2</text>
        <dbReference type="Rhea" id="RHEA:12605"/>
        <dbReference type="ChEBI" id="CHEBI:15361"/>
        <dbReference type="ChEBI" id="CHEBI:15378"/>
        <dbReference type="ChEBI" id="CHEBI:16526"/>
        <dbReference type="ChEBI" id="CHEBI:57792"/>
        <dbReference type="ChEBI" id="CHEBI:59776"/>
        <dbReference type="EC" id="2.2.1.7"/>
    </reaction>
</comment>
<dbReference type="RefSeq" id="WP_173943751.1">
    <property type="nucleotide sequence ID" value="NZ_CBCSCD010000003.1"/>
</dbReference>
<name>A0A6M9PTR8_9BURK</name>
<evidence type="ECO:0000256" key="5">
    <source>
        <dbReference type="ARBA" id="ARBA00022723"/>
    </source>
</evidence>
<dbReference type="Gene3D" id="3.40.50.970">
    <property type="match status" value="2"/>
</dbReference>
<dbReference type="CDD" id="cd02007">
    <property type="entry name" value="TPP_DXS"/>
    <property type="match status" value="1"/>
</dbReference>
<dbReference type="SUPFAM" id="SSF52518">
    <property type="entry name" value="Thiamin diphosphate-binding fold (THDP-binding)"/>
    <property type="match status" value="2"/>
</dbReference>
<dbReference type="InterPro" id="IPR029061">
    <property type="entry name" value="THDP-binding"/>
</dbReference>
<proteinExistence type="inferred from homology"/>
<dbReference type="InterPro" id="IPR009014">
    <property type="entry name" value="Transketo_C/PFOR_II"/>
</dbReference>
<sequence>MTNLLETISNPEDLRSYEASKLPQIAQELRQFILGSVSSTGGHLSSNLGTVELALALHYVFDTPHDRIVWDVGHQSYAHKVLTGRREAMSGLRQYGGISGFPKRSESEYDAFGTAHSSTSISAALGMAVAARTKNEKRNVIAVIGDGAMSAGMAFEAMNNACDNKKVPLIVILNDNEMSISPAVGALNRYLVKLISGSMYAATKRGIDKVLSVAPPIREFAKRLEGHAKGMVGPATIFEEFGFDYFGPIDGHNLESLISTLENVKVLAQTEGPQFLHVITKKGKGYALAEDDPIVYHGPGKFDPAKGIQPSTPGKKTYTQVFGEWLCDMAAADERLIAITPAMREGSGLVEFEQRFPDRYYDVGIAEQHAVTFAAGIACEGLKPVVAIYSTFLQRGYDQLIHDVTLQNLSMVFAIDRAGIVGADGATHAGVFDVAFLRCLPNLVLMTPANEQECRNMLTTAFMHNGPAAVRYPRGAGIGLETTGQPLQALPLGKGHVVRTRQEGLAQPKKKIAFICFGPLLYSALSVGEEINATVVDMRFVKPLDEELLVQIAATHDALVFVEDSSVKGGAGSACLEVLAEKNIQIESLQIGLPDEYVEHGEVSFLLNYYGLSAEKIKQRVLSRFD</sequence>
<evidence type="ECO:0000256" key="8">
    <source>
        <dbReference type="ARBA" id="ARBA00023052"/>
    </source>
</evidence>
<keyword evidence="4 10" id="KW-0808">Transferase</keyword>
<keyword evidence="8 10" id="KW-0786">Thiamine pyrophosphate</keyword>
<evidence type="ECO:0000256" key="9">
    <source>
        <dbReference type="ARBA" id="ARBA00023229"/>
    </source>
</evidence>
<dbReference type="PANTHER" id="PTHR43322:SF5">
    <property type="entry name" value="1-DEOXY-D-XYLULOSE-5-PHOSPHATE SYNTHASE, CHLOROPLASTIC"/>
    <property type="match status" value="1"/>
</dbReference>
<feature type="binding site" evidence="10">
    <location>
        <begin position="147"/>
        <end position="148"/>
    </location>
    <ligand>
        <name>thiamine diphosphate</name>
        <dbReference type="ChEBI" id="CHEBI:58937"/>
    </ligand>
</feature>
<dbReference type="FunFam" id="3.40.50.970:FF:000005">
    <property type="entry name" value="1-deoxy-D-xylulose-5-phosphate synthase"/>
    <property type="match status" value="1"/>
</dbReference>
<feature type="binding site" evidence="10">
    <location>
        <position position="176"/>
    </location>
    <ligand>
        <name>thiamine diphosphate</name>
        <dbReference type="ChEBI" id="CHEBI:58937"/>
    </ligand>
</feature>
<dbReference type="GO" id="GO:0005829">
    <property type="term" value="C:cytosol"/>
    <property type="evidence" value="ECO:0007669"/>
    <property type="project" value="TreeGrafter"/>
</dbReference>
<dbReference type="InterPro" id="IPR005477">
    <property type="entry name" value="Dxylulose-5-P_synthase"/>
</dbReference>
<dbReference type="GO" id="GO:0008661">
    <property type="term" value="F:1-deoxy-D-xylulose-5-phosphate synthase activity"/>
    <property type="evidence" value="ECO:0007669"/>
    <property type="project" value="UniProtKB-UniRule"/>
</dbReference>
<dbReference type="GO" id="GO:0000287">
    <property type="term" value="F:magnesium ion binding"/>
    <property type="evidence" value="ECO:0007669"/>
    <property type="project" value="UniProtKB-UniRule"/>
</dbReference>
<evidence type="ECO:0000256" key="6">
    <source>
        <dbReference type="ARBA" id="ARBA00022842"/>
    </source>
</evidence>
<reference evidence="12 13" key="1">
    <citation type="submission" date="2018-04" db="EMBL/GenBank/DDBJ databases">
        <title>Polynucleobacter sp. LimPoW16 genome.</title>
        <authorList>
            <person name="Hahn M.W."/>
        </authorList>
    </citation>
    <scope>NUCLEOTIDE SEQUENCE [LARGE SCALE GENOMIC DNA]</scope>
    <source>
        <strain evidence="12 13">LimPoW16</strain>
    </source>
</reference>
<dbReference type="KEGG" id="pani:DCO16_03295"/>
<keyword evidence="7 10" id="KW-0784">Thiamine biosynthesis</keyword>
<dbReference type="InterPro" id="IPR020826">
    <property type="entry name" value="Transketolase_BS"/>
</dbReference>
<dbReference type="InterPro" id="IPR033248">
    <property type="entry name" value="Transketolase_C"/>
</dbReference>
<dbReference type="EMBL" id="CP028941">
    <property type="protein sequence ID" value="QKM62185.1"/>
    <property type="molecule type" value="Genomic_DNA"/>
</dbReference>
<dbReference type="CDD" id="cd07033">
    <property type="entry name" value="TPP_PYR_DXS_TK_like"/>
    <property type="match status" value="1"/>
</dbReference>
<dbReference type="GO" id="GO:0009228">
    <property type="term" value="P:thiamine biosynthetic process"/>
    <property type="evidence" value="ECO:0007669"/>
    <property type="project" value="UniProtKB-UniRule"/>
</dbReference>
<evidence type="ECO:0000256" key="10">
    <source>
        <dbReference type="HAMAP-Rule" id="MF_00315"/>
    </source>
</evidence>
<dbReference type="UniPathway" id="UPA00064">
    <property type="reaction ID" value="UER00091"/>
</dbReference>
<dbReference type="GO" id="GO:0030976">
    <property type="term" value="F:thiamine pyrophosphate binding"/>
    <property type="evidence" value="ECO:0007669"/>
    <property type="project" value="UniProtKB-UniRule"/>
</dbReference>
<evidence type="ECO:0000256" key="3">
    <source>
        <dbReference type="ARBA" id="ARBA00011738"/>
    </source>
</evidence>
<evidence type="ECO:0000256" key="1">
    <source>
        <dbReference type="ARBA" id="ARBA00004980"/>
    </source>
</evidence>
<dbReference type="PROSITE" id="PS00802">
    <property type="entry name" value="TRANSKETOLASE_2"/>
    <property type="match status" value="1"/>
</dbReference>
<gene>
    <name evidence="10" type="primary">dxs</name>
    <name evidence="12" type="ORF">DCO16_03295</name>
</gene>
<dbReference type="PANTHER" id="PTHR43322">
    <property type="entry name" value="1-D-DEOXYXYLULOSE 5-PHOSPHATE SYNTHASE-RELATED"/>
    <property type="match status" value="1"/>
</dbReference>
<feature type="binding site" evidence="10">
    <location>
        <position position="367"/>
    </location>
    <ligand>
        <name>thiamine diphosphate</name>
        <dbReference type="ChEBI" id="CHEBI:58937"/>
    </ligand>
</feature>
<dbReference type="InterPro" id="IPR005475">
    <property type="entry name" value="Transketolase-like_Pyr-bd"/>
</dbReference>
<dbReference type="GO" id="GO:0016114">
    <property type="term" value="P:terpenoid biosynthetic process"/>
    <property type="evidence" value="ECO:0007669"/>
    <property type="project" value="UniProtKB-UniRule"/>
</dbReference>
<dbReference type="EC" id="2.2.1.7" evidence="10"/>